<evidence type="ECO:0000313" key="3">
    <source>
        <dbReference type="Proteomes" id="UP001500151"/>
    </source>
</evidence>
<reference evidence="2 3" key="1">
    <citation type="journal article" date="2019" name="Int. J. Syst. Evol. Microbiol.">
        <title>The Global Catalogue of Microorganisms (GCM) 10K type strain sequencing project: providing services to taxonomists for standard genome sequencing and annotation.</title>
        <authorList>
            <consortium name="The Broad Institute Genomics Platform"/>
            <consortium name="The Broad Institute Genome Sequencing Center for Infectious Disease"/>
            <person name="Wu L."/>
            <person name="Ma J."/>
        </authorList>
    </citation>
    <scope>NUCLEOTIDE SEQUENCE [LARGE SCALE GENOMIC DNA]</scope>
    <source>
        <strain evidence="2 3">JCM 4524</strain>
    </source>
</reference>
<dbReference type="Proteomes" id="UP001500151">
    <property type="component" value="Unassembled WGS sequence"/>
</dbReference>
<feature type="compositionally biased region" description="Gly residues" evidence="1">
    <location>
        <begin position="1"/>
        <end position="12"/>
    </location>
</feature>
<feature type="region of interest" description="Disordered" evidence="1">
    <location>
        <begin position="1"/>
        <end position="25"/>
    </location>
</feature>
<proteinExistence type="predicted"/>
<organism evidence="2 3">
    <name type="scientific">Streptomyces vastus</name>
    <dbReference type="NCBI Taxonomy" id="285451"/>
    <lineage>
        <taxon>Bacteria</taxon>
        <taxon>Bacillati</taxon>
        <taxon>Actinomycetota</taxon>
        <taxon>Actinomycetes</taxon>
        <taxon>Kitasatosporales</taxon>
        <taxon>Streptomycetaceae</taxon>
        <taxon>Streptomyces</taxon>
    </lineage>
</organism>
<feature type="region of interest" description="Disordered" evidence="1">
    <location>
        <begin position="83"/>
        <end position="130"/>
    </location>
</feature>
<evidence type="ECO:0000256" key="1">
    <source>
        <dbReference type="SAM" id="MobiDB-lite"/>
    </source>
</evidence>
<feature type="compositionally biased region" description="Basic and acidic residues" evidence="1">
    <location>
        <begin position="116"/>
        <end position="130"/>
    </location>
</feature>
<comment type="caution">
    <text evidence="2">The sequence shown here is derived from an EMBL/GenBank/DDBJ whole genome shotgun (WGS) entry which is preliminary data.</text>
</comment>
<name>A0ABN3R1X2_9ACTN</name>
<evidence type="ECO:0000313" key="2">
    <source>
        <dbReference type="EMBL" id="GAA2641222.1"/>
    </source>
</evidence>
<dbReference type="EMBL" id="BAAASJ010000041">
    <property type="protein sequence ID" value="GAA2641222.1"/>
    <property type="molecule type" value="Genomic_DNA"/>
</dbReference>
<accession>A0ABN3R1X2</accession>
<keyword evidence="3" id="KW-1185">Reference proteome</keyword>
<sequence>MLNDEGGSGGSVFSGIDPDALKGTIDSVRRDQETLQDRASYFKMELAYYGVGAEEFKDVLHVASWARDELPMLKRRYHLAMNMDNDPYPGFQGHGPSQRGEGHSSCQRSGVQGRQARREAREEGPRGPQP</sequence>
<protein>
    <submittedName>
        <fullName evidence="2">Uncharacterized protein</fullName>
    </submittedName>
</protein>
<gene>
    <name evidence="2" type="ORF">GCM10010307_42440</name>
</gene>